<sequence>MIIIKTFVLIGYFYILVKSKNVFMPNLPVGEYRTVIEKMYSCQSTNSIQFHVYLNKRTSNITEIKGNLSVMMPFDDSFTLDVNAASWSLTGGWKPNSMVYLSKNACRSLKMFAGNAWYSVIKAFNIPRTSCPLPAGTYTTSGMDLKELEGHNFPKVYFYGKYKFTFKLKNEENKVHCCVVLELSLIRPWEKPF</sequence>
<evidence type="ECO:0008006" key="3">
    <source>
        <dbReference type="Google" id="ProtNLM"/>
    </source>
</evidence>
<proteinExistence type="predicted"/>
<dbReference type="InterPro" id="IPR010512">
    <property type="entry name" value="DUF1091"/>
</dbReference>
<organism evidence="2">
    <name type="scientific">Schizaphis graminum</name>
    <name type="common">Green bug aphid</name>
    <dbReference type="NCBI Taxonomy" id="13262"/>
    <lineage>
        <taxon>Eukaryota</taxon>
        <taxon>Metazoa</taxon>
        <taxon>Ecdysozoa</taxon>
        <taxon>Arthropoda</taxon>
        <taxon>Hexapoda</taxon>
        <taxon>Insecta</taxon>
        <taxon>Pterygota</taxon>
        <taxon>Neoptera</taxon>
        <taxon>Paraneoptera</taxon>
        <taxon>Hemiptera</taxon>
        <taxon>Sternorrhyncha</taxon>
        <taxon>Aphidomorpha</taxon>
        <taxon>Aphidoidea</taxon>
        <taxon>Aphididae</taxon>
        <taxon>Aphidini</taxon>
        <taxon>Schizaphis</taxon>
    </lineage>
</organism>
<dbReference type="AlphaFoldDB" id="A0A2S2P1L1"/>
<dbReference type="PANTHER" id="PTHR21112:SF0">
    <property type="entry name" value="CHEMOSENSORY PROTEIN A 29A-RELATED"/>
    <property type="match status" value="1"/>
</dbReference>
<reference evidence="2" key="1">
    <citation type="submission" date="2018-04" db="EMBL/GenBank/DDBJ databases">
        <title>Transcriptome of Schizaphis graminum biotype I.</title>
        <authorList>
            <person name="Scully E.D."/>
            <person name="Geib S.M."/>
            <person name="Palmer N.A."/>
            <person name="Koch K."/>
            <person name="Bradshaw J."/>
            <person name="Heng-Moss T."/>
            <person name="Sarath G."/>
        </authorList>
    </citation>
    <scope>NUCLEOTIDE SEQUENCE</scope>
</reference>
<protein>
    <recommendedName>
        <fullName evidence="3">MD-2-related lipid-recognition domain-containing protein</fullName>
    </recommendedName>
</protein>
<dbReference type="EMBL" id="GGMR01010752">
    <property type="protein sequence ID" value="MBY23371.1"/>
    <property type="molecule type" value="Transcribed_RNA"/>
</dbReference>
<evidence type="ECO:0000313" key="2">
    <source>
        <dbReference type="EMBL" id="MBY23371.1"/>
    </source>
</evidence>
<accession>A0A2S2P1L1</accession>
<evidence type="ECO:0000256" key="1">
    <source>
        <dbReference type="ARBA" id="ARBA00022729"/>
    </source>
</evidence>
<dbReference type="Gene3D" id="2.70.220.10">
    <property type="entry name" value="Ganglioside GM2 activator"/>
    <property type="match status" value="1"/>
</dbReference>
<gene>
    <name evidence="2" type="ORF">g.9085</name>
</gene>
<name>A0A2S2P1L1_SCHGA</name>
<dbReference type="InterPro" id="IPR036846">
    <property type="entry name" value="GM2-AP_sf"/>
</dbReference>
<dbReference type="Pfam" id="PF06477">
    <property type="entry name" value="DUF1091"/>
    <property type="match status" value="1"/>
</dbReference>
<keyword evidence="1" id="KW-0732">Signal</keyword>
<dbReference type="PANTHER" id="PTHR21112">
    <property type="entry name" value="CHEMOSENSORY PROTEIN A 29A-RELATED"/>
    <property type="match status" value="1"/>
</dbReference>